<dbReference type="EMBL" id="JACHNU010000001">
    <property type="protein sequence ID" value="MBB4660639.1"/>
    <property type="molecule type" value="Genomic_DNA"/>
</dbReference>
<dbReference type="PANTHER" id="PTHR45772">
    <property type="entry name" value="CONSERVED COMPONENT OF ABC TRANSPORTER FOR NATURAL AMINO ACIDS-RELATED"/>
    <property type="match status" value="1"/>
</dbReference>
<dbReference type="RefSeq" id="WP_183338137.1">
    <property type="nucleotide sequence ID" value="NZ_JACHNU010000001.1"/>
</dbReference>
<keyword evidence="2" id="KW-0547">Nucleotide-binding</keyword>
<dbReference type="Gene3D" id="3.40.50.300">
    <property type="entry name" value="P-loop containing nucleotide triphosphate hydrolases"/>
    <property type="match status" value="1"/>
</dbReference>
<dbReference type="Pfam" id="PF00005">
    <property type="entry name" value="ABC_tran"/>
    <property type="match status" value="1"/>
</dbReference>
<dbReference type="PROSITE" id="PS50893">
    <property type="entry name" value="ABC_TRANSPORTER_2"/>
    <property type="match status" value="1"/>
</dbReference>
<dbReference type="AlphaFoldDB" id="A0A840I6X0"/>
<name>A0A840I6X0_9ACTN</name>
<evidence type="ECO:0000313" key="6">
    <source>
        <dbReference type="Proteomes" id="UP000585272"/>
    </source>
</evidence>
<reference evidence="5 6" key="1">
    <citation type="submission" date="2020-08" db="EMBL/GenBank/DDBJ databases">
        <title>Genomic Encyclopedia of Archaeal and Bacterial Type Strains, Phase II (KMG-II): from individual species to whole genera.</title>
        <authorList>
            <person name="Goeker M."/>
        </authorList>
    </citation>
    <scope>NUCLEOTIDE SEQUENCE [LARGE SCALE GENOMIC DNA]</scope>
    <source>
        <strain evidence="5 6">DSM 23288</strain>
    </source>
</reference>
<dbReference type="GO" id="GO:0016887">
    <property type="term" value="F:ATP hydrolysis activity"/>
    <property type="evidence" value="ECO:0007669"/>
    <property type="project" value="InterPro"/>
</dbReference>
<comment type="caution">
    <text evidence="5">The sequence shown here is derived from an EMBL/GenBank/DDBJ whole genome shotgun (WGS) entry which is preliminary data.</text>
</comment>
<evidence type="ECO:0000256" key="1">
    <source>
        <dbReference type="ARBA" id="ARBA00022448"/>
    </source>
</evidence>
<accession>A0A840I6X0</accession>
<evidence type="ECO:0000256" key="3">
    <source>
        <dbReference type="ARBA" id="ARBA00022840"/>
    </source>
</evidence>
<organism evidence="5 6">
    <name type="scientific">Conexibacter arvalis</name>
    <dbReference type="NCBI Taxonomy" id="912552"/>
    <lineage>
        <taxon>Bacteria</taxon>
        <taxon>Bacillati</taxon>
        <taxon>Actinomycetota</taxon>
        <taxon>Thermoleophilia</taxon>
        <taxon>Solirubrobacterales</taxon>
        <taxon>Conexibacteraceae</taxon>
        <taxon>Conexibacter</taxon>
    </lineage>
</organism>
<dbReference type="GO" id="GO:0005524">
    <property type="term" value="F:ATP binding"/>
    <property type="evidence" value="ECO:0007669"/>
    <property type="project" value="UniProtKB-KW"/>
</dbReference>
<evidence type="ECO:0000259" key="4">
    <source>
        <dbReference type="PROSITE" id="PS50893"/>
    </source>
</evidence>
<dbReference type="SMART" id="SM00382">
    <property type="entry name" value="AAA"/>
    <property type="match status" value="1"/>
</dbReference>
<dbReference type="Proteomes" id="UP000585272">
    <property type="component" value="Unassembled WGS sequence"/>
</dbReference>
<dbReference type="InterPro" id="IPR051120">
    <property type="entry name" value="ABC_AA/LPS_Transport"/>
</dbReference>
<proteinExistence type="predicted"/>
<gene>
    <name evidence="5" type="ORF">BDZ31_000212</name>
</gene>
<dbReference type="GO" id="GO:0005886">
    <property type="term" value="C:plasma membrane"/>
    <property type="evidence" value="ECO:0007669"/>
    <property type="project" value="TreeGrafter"/>
</dbReference>
<evidence type="ECO:0000256" key="2">
    <source>
        <dbReference type="ARBA" id="ARBA00022741"/>
    </source>
</evidence>
<keyword evidence="1" id="KW-0813">Transport</keyword>
<dbReference type="SUPFAM" id="SSF52540">
    <property type="entry name" value="P-loop containing nucleoside triphosphate hydrolases"/>
    <property type="match status" value="1"/>
</dbReference>
<feature type="domain" description="ABC transporter" evidence="4">
    <location>
        <begin position="7"/>
        <end position="247"/>
    </location>
</feature>
<dbReference type="InterPro" id="IPR003439">
    <property type="entry name" value="ABC_transporter-like_ATP-bd"/>
</dbReference>
<dbReference type="InterPro" id="IPR003593">
    <property type="entry name" value="AAA+_ATPase"/>
</dbReference>
<sequence length="251" mass="26666">MTDDVLLRVSGVTVSFGGAPVLADVGLEVPPEGFVGLVGPNGAGKTTLINAISGLVRASAGEVVHDGRDVLPLPSHRRAARGIGRTFQQAQLLDGLTCLDNVLLGGFAWAPWLGWLAPRRRAQVRELAEQALADVGLADLRHHPVADLPFGVRRRVDLARALLMRPRLLLLDEPLSGLSSAERGAMAELLAGLPASGVAVLMVEHDVDWVRRLCARVVVLDYGVKLADGPPSVLDQPAVREAYLGTAQEDQ</sequence>
<protein>
    <submittedName>
        <fullName evidence="5">ABC-type branched-subunit amino acid transport system ATPase component</fullName>
    </submittedName>
</protein>
<keyword evidence="3" id="KW-0067">ATP-binding</keyword>
<evidence type="ECO:0000313" key="5">
    <source>
        <dbReference type="EMBL" id="MBB4660639.1"/>
    </source>
</evidence>
<keyword evidence="6" id="KW-1185">Reference proteome</keyword>
<dbReference type="InterPro" id="IPR027417">
    <property type="entry name" value="P-loop_NTPase"/>
</dbReference>